<dbReference type="RefSeq" id="XP_013323980.1">
    <property type="nucleotide sequence ID" value="XM_013468526.1"/>
</dbReference>
<evidence type="ECO:0000313" key="2">
    <source>
        <dbReference type="EMBL" id="KKA17368.1"/>
    </source>
</evidence>
<organism evidence="2 3">
    <name type="scientific">Rasamsonia emersonii (strain ATCC 16479 / CBS 393.64 / IMI 116815)</name>
    <dbReference type="NCBI Taxonomy" id="1408163"/>
    <lineage>
        <taxon>Eukaryota</taxon>
        <taxon>Fungi</taxon>
        <taxon>Dikarya</taxon>
        <taxon>Ascomycota</taxon>
        <taxon>Pezizomycotina</taxon>
        <taxon>Eurotiomycetes</taxon>
        <taxon>Eurotiomycetidae</taxon>
        <taxon>Eurotiales</taxon>
        <taxon>Trichocomaceae</taxon>
        <taxon>Rasamsonia</taxon>
    </lineage>
</organism>
<comment type="caution">
    <text evidence="2">The sequence shown here is derived from an EMBL/GenBank/DDBJ whole genome shotgun (WGS) entry which is preliminary data.</text>
</comment>
<dbReference type="AlphaFoldDB" id="A0A0F4YIF1"/>
<name>A0A0F4YIF1_RASE3</name>
<feature type="compositionally biased region" description="Low complexity" evidence="1">
    <location>
        <begin position="20"/>
        <end position="33"/>
    </location>
</feature>
<dbReference type="Proteomes" id="UP000053958">
    <property type="component" value="Unassembled WGS sequence"/>
</dbReference>
<proteinExistence type="predicted"/>
<feature type="region of interest" description="Disordered" evidence="1">
    <location>
        <begin position="1"/>
        <end position="42"/>
    </location>
</feature>
<sequence>MAAGCTCRRRNGPPHGQGSGSRLSRAAAAQQQMRGGGAGKRLGCFERPKDRAAGSWWAWGLLGAWAWSSRVGCVAAGSGQSVSTQQWARWPAGLGSWGSSLSAGHGEA</sequence>
<evidence type="ECO:0000256" key="1">
    <source>
        <dbReference type="SAM" id="MobiDB-lite"/>
    </source>
</evidence>
<accession>A0A0F4YIF1</accession>
<evidence type="ECO:0000313" key="3">
    <source>
        <dbReference type="Proteomes" id="UP000053958"/>
    </source>
</evidence>
<keyword evidence="3" id="KW-1185">Reference proteome</keyword>
<dbReference type="EMBL" id="LASV01000663">
    <property type="protein sequence ID" value="KKA17368.1"/>
    <property type="molecule type" value="Genomic_DNA"/>
</dbReference>
<dbReference type="GeneID" id="25320955"/>
<gene>
    <name evidence="2" type="ORF">T310_8804</name>
</gene>
<reference evidence="2 3" key="1">
    <citation type="submission" date="2015-04" db="EMBL/GenBank/DDBJ databases">
        <authorList>
            <person name="Heijne W.H."/>
            <person name="Fedorova N.D."/>
            <person name="Nierman W.C."/>
            <person name="Vollebregt A.W."/>
            <person name="Zhao Z."/>
            <person name="Wu L."/>
            <person name="Kumar M."/>
            <person name="Stam H."/>
            <person name="van den Berg M.A."/>
            <person name="Pel H.J."/>
        </authorList>
    </citation>
    <scope>NUCLEOTIDE SEQUENCE [LARGE SCALE GENOMIC DNA]</scope>
    <source>
        <strain evidence="2 3">CBS 393.64</strain>
    </source>
</reference>
<protein>
    <submittedName>
        <fullName evidence="2">Uncharacterized protein</fullName>
    </submittedName>
</protein>